<dbReference type="InterPro" id="IPR019150">
    <property type="entry name" value="Vesicle_transport_protein_Use1"/>
</dbReference>
<dbReference type="Pfam" id="PF09753">
    <property type="entry name" value="Use1"/>
    <property type="match status" value="1"/>
</dbReference>
<dbReference type="GO" id="GO:0005484">
    <property type="term" value="F:SNAP receptor activity"/>
    <property type="evidence" value="ECO:0007669"/>
    <property type="project" value="TreeGrafter"/>
</dbReference>
<evidence type="ECO:0000313" key="12">
    <source>
        <dbReference type="EMBL" id="PFH53673.1"/>
    </source>
</evidence>
<feature type="transmembrane region" description="Helical" evidence="11">
    <location>
        <begin position="269"/>
        <end position="290"/>
    </location>
</feature>
<name>A0A2A9NZZ5_9AGAR</name>
<comment type="subcellular location">
    <subcellularLocation>
        <location evidence="1">Endoplasmic reticulum membrane</location>
        <topology evidence="1">Single-pass type IV membrane protein</topology>
    </subcellularLocation>
</comment>
<evidence type="ECO:0000256" key="7">
    <source>
        <dbReference type="ARBA" id="ARBA00022927"/>
    </source>
</evidence>
<dbReference type="EMBL" id="KZ301972">
    <property type="protein sequence ID" value="PFH53673.1"/>
    <property type="molecule type" value="Genomic_DNA"/>
</dbReference>
<reference evidence="12 13" key="1">
    <citation type="submission" date="2014-02" db="EMBL/GenBank/DDBJ databases">
        <title>Transposable element dynamics among asymbiotic and ectomycorrhizal Amanita fungi.</title>
        <authorList>
            <consortium name="DOE Joint Genome Institute"/>
            <person name="Hess J."/>
            <person name="Skrede I."/>
            <person name="Wolfe B."/>
            <person name="LaButti K."/>
            <person name="Ohm R.A."/>
            <person name="Grigoriev I.V."/>
            <person name="Pringle A."/>
        </authorList>
    </citation>
    <scope>NUCLEOTIDE SEQUENCE [LARGE SCALE GENOMIC DNA]</scope>
    <source>
        <strain evidence="12 13">SKay4041</strain>
    </source>
</reference>
<gene>
    <name evidence="12" type="ORF">AMATHDRAFT_910</name>
</gene>
<dbReference type="GO" id="GO:0031201">
    <property type="term" value="C:SNARE complex"/>
    <property type="evidence" value="ECO:0007669"/>
    <property type="project" value="TreeGrafter"/>
</dbReference>
<dbReference type="AlphaFoldDB" id="A0A2A9NZZ5"/>
<dbReference type="PANTHER" id="PTHR13050:SF7">
    <property type="entry name" value="VESICLE TRANSPORT PROTEIN USE1"/>
    <property type="match status" value="1"/>
</dbReference>
<dbReference type="GO" id="GO:0015031">
    <property type="term" value="P:protein transport"/>
    <property type="evidence" value="ECO:0007669"/>
    <property type="project" value="UniProtKB-KW"/>
</dbReference>
<keyword evidence="8 11" id="KW-1133">Transmembrane helix</keyword>
<comment type="similarity">
    <text evidence="2">Belongs to the USE1 family.</text>
</comment>
<keyword evidence="9 11" id="KW-0472">Membrane</keyword>
<dbReference type="PANTHER" id="PTHR13050">
    <property type="entry name" value="USE1-LIKE PROTEIN"/>
    <property type="match status" value="1"/>
</dbReference>
<feature type="compositionally biased region" description="Low complexity" evidence="10">
    <location>
        <begin position="148"/>
        <end position="169"/>
    </location>
</feature>
<keyword evidence="4 11" id="KW-0812">Transmembrane</keyword>
<feature type="region of interest" description="Disordered" evidence="10">
    <location>
        <begin position="91"/>
        <end position="169"/>
    </location>
</feature>
<keyword evidence="6" id="KW-0931">ER-Golgi transport</keyword>
<protein>
    <submittedName>
        <fullName evidence="12">Uncharacterized protein</fullName>
    </submittedName>
</protein>
<keyword evidence="13" id="KW-1185">Reference proteome</keyword>
<keyword evidence="5" id="KW-0256">Endoplasmic reticulum</keyword>
<feature type="compositionally biased region" description="Pro residues" evidence="10">
    <location>
        <begin position="97"/>
        <end position="113"/>
    </location>
</feature>
<organism evidence="12 13">
    <name type="scientific">Amanita thiersii Skay4041</name>
    <dbReference type="NCBI Taxonomy" id="703135"/>
    <lineage>
        <taxon>Eukaryota</taxon>
        <taxon>Fungi</taxon>
        <taxon>Dikarya</taxon>
        <taxon>Basidiomycota</taxon>
        <taxon>Agaricomycotina</taxon>
        <taxon>Agaricomycetes</taxon>
        <taxon>Agaricomycetidae</taxon>
        <taxon>Agaricales</taxon>
        <taxon>Pluteineae</taxon>
        <taxon>Amanitaceae</taxon>
        <taxon>Amanita</taxon>
    </lineage>
</organism>
<sequence length="294" mass="32594">MYDQGVHDQVNLARLVRRLEKSVAPEEWNEVSPDVDTWLKAERVLQRVKFARKLLKNCEEFGNTDPKKSQLYEEWRLKLEGYETTMNDIHARATPTPKRPPPILPSIPVPKVPSPKELDAPSVTSVHSSLSETGESGPVESLSLPANDLLLSPSDTTPLPSASLSSATPTLIPSNFPSSSKSSDATAVTTGVSRFLQNSNSLHQELSEQLAQMAVQLKRNALHFSDSLVKDKAVVEDAQQKVESNFDVMQKERIRLRDHRGKSTSTTCLVVAIILVVVLLFALMVVLIRLTRII</sequence>
<dbReference type="Proteomes" id="UP000242287">
    <property type="component" value="Unassembled WGS sequence"/>
</dbReference>
<accession>A0A2A9NZZ5</accession>
<evidence type="ECO:0000313" key="13">
    <source>
        <dbReference type="Proteomes" id="UP000242287"/>
    </source>
</evidence>
<evidence type="ECO:0000256" key="5">
    <source>
        <dbReference type="ARBA" id="ARBA00022824"/>
    </source>
</evidence>
<evidence type="ECO:0000256" key="2">
    <source>
        <dbReference type="ARBA" id="ARBA00007891"/>
    </source>
</evidence>
<evidence type="ECO:0000256" key="9">
    <source>
        <dbReference type="ARBA" id="ARBA00023136"/>
    </source>
</evidence>
<evidence type="ECO:0000256" key="11">
    <source>
        <dbReference type="SAM" id="Phobius"/>
    </source>
</evidence>
<dbReference type="GO" id="GO:0005789">
    <property type="term" value="C:endoplasmic reticulum membrane"/>
    <property type="evidence" value="ECO:0007669"/>
    <property type="project" value="UniProtKB-SubCell"/>
</dbReference>
<dbReference type="GO" id="GO:0006890">
    <property type="term" value="P:retrograde vesicle-mediated transport, Golgi to endoplasmic reticulum"/>
    <property type="evidence" value="ECO:0007669"/>
    <property type="project" value="TreeGrafter"/>
</dbReference>
<evidence type="ECO:0000256" key="10">
    <source>
        <dbReference type="SAM" id="MobiDB-lite"/>
    </source>
</evidence>
<dbReference type="STRING" id="703135.A0A2A9NZZ5"/>
<dbReference type="CDD" id="cd15860">
    <property type="entry name" value="SNARE_USE1"/>
    <property type="match status" value="1"/>
</dbReference>
<keyword evidence="3" id="KW-0813">Transport</keyword>
<keyword evidence="7" id="KW-0653">Protein transport</keyword>
<evidence type="ECO:0000256" key="8">
    <source>
        <dbReference type="ARBA" id="ARBA00022989"/>
    </source>
</evidence>
<evidence type="ECO:0000256" key="3">
    <source>
        <dbReference type="ARBA" id="ARBA00022448"/>
    </source>
</evidence>
<proteinExistence type="inferred from homology"/>
<feature type="compositionally biased region" description="Polar residues" evidence="10">
    <location>
        <begin position="122"/>
        <end position="134"/>
    </location>
</feature>
<evidence type="ECO:0000256" key="4">
    <source>
        <dbReference type="ARBA" id="ARBA00022692"/>
    </source>
</evidence>
<evidence type="ECO:0000256" key="1">
    <source>
        <dbReference type="ARBA" id="ARBA00004163"/>
    </source>
</evidence>
<dbReference type="OrthoDB" id="4506189at2759"/>
<evidence type="ECO:0000256" key="6">
    <source>
        <dbReference type="ARBA" id="ARBA00022892"/>
    </source>
</evidence>